<dbReference type="EMBL" id="JAROCF010000001">
    <property type="protein sequence ID" value="MDN4614765.1"/>
    <property type="molecule type" value="Genomic_DNA"/>
</dbReference>
<dbReference type="RefSeq" id="WP_301212569.1">
    <property type="nucleotide sequence ID" value="NZ_JAROCF010000001.1"/>
</dbReference>
<reference evidence="1" key="1">
    <citation type="submission" date="2023-06" db="EMBL/GenBank/DDBJ databases">
        <title>MT1 and MT2 Draft Genomes of Novel Species.</title>
        <authorList>
            <person name="Venkateswaran K."/>
        </authorList>
    </citation>
    <scope>NUCLEOTIDE SEQUENCE</scope>
    <source>
        <strain evidence="1">F6_8S_P_1B</strain>
    </source>
</reference>
<keyword evidence="2" id="KW-1185">Reference proteome</keyword>
<organism evidence="1 2">
    <name type="scientific">Leifsonia williamsii</name>
    <dbReference type="NCBI Taxonomy" id="3035919"/>
    <lineage>
        <taxon>Bacteria</taxon>
        <taxon>Bacillati</taxon>
        <taxon>Actinomycetota</taxon>
        <taxon>Actinomycetes</taxon>
        <taxon>Micrococcales</taxon>
        <taxon>Microbacteriaceae</taxon>
        <taxon>Leifsonia</taxon>
    </lineage>
</organism>
<proteinExistence type="predicted"/>
<sequence length="104" mass="11547">MNQNLDALFDHLTAWEPSVESIDRANGTVFLRARNGRKVTLAVTAADADRLSTRDGFEWMGGATRAERSFGLFLIHLDEGINAFGRQPFTRLVLDEDGLIVPVD</sequence>
<evidence type="ECO:0000313" key="2">
    <source>
        <dbReference type="Proteomes" id="UP001174208"/>
    </source>
</evidence>
<accession>A0ABT8KBG7</accession>
<evidence type="ECO:0000313" key="1">
    <source>
        <dbReference type="EMBL" id="MDN4614765.1"/>
    </source>
</evidence>
<gene>
    <name evidence="1" type="ORF">P5G50_09890</name>
</gene>
<name>A0ABT8KBG7_9MICO</name>
<comment type="caution">
    <text evidence="1">The sequence shown here is derived from an EMBL/GenBank/DDBJ whole genome shotgun (WGS) entry which is preliminary data.</text>
</comment>
<protein>
    <submittedName>
        <fullName evidence="1">Uncharacterized protein</fullName>
    </submittedName>
</protein>
<dbReference type="Proteomes" id="UP001174208">
    <property type="component" value="Unassembled WGS sequence"/>
</dbReference>